<gene>
    <name evidence="1" type="ORF">JOM49_007837</name>
</gene>
<evidence type="ECO:0000313" key="1">
    <source>
        <dbReference type="EMBL" id="MBP2186311.1"/>
    </source>
</evidence>
<accession>A0ABS4Q6C2</accession>
<comment type="caution">
    <text evidence="1">The sequence shown here is derived from an EMBL/GenBank/DDBJ whole genome shotgun (WGS) entry which is preliminary data.</text>
</comment>
<organism evidence="1 2">
    <name type="scientific">Amycolatopsis magusensis</name>
    <dbReference type="NCBI Taxonomy" id="882444"/>
    <lineage>
        <taxon>Bacteria</taxon>
        <taxon>Bacillati</taxon>
        <taxon>Actinomycetota</taxon>
        <taxon>Actinomycetes</taxon>
        <taxon>Pseudonocardiales</taxon>
        <taxon>Pseudonocardiaceae</taxon>
        <taxon>Amycolatopsis</taxon>
    </lineage>
</organism>
<name>A0ABS4Q6C2_9PSEU</name>
<evidence type="ECO:0000313" key="2">
    <source>
        <dbReference type="Proteomes" id="UP000741013"/>
    </source>
</evidence>
<sequence length="158" mass="17219">MSWNDHYRRRDAIDAVLRRAKRDPAGPLPRTGVFASDRELVLALQHKWSLILGGHLRVRLCETDGDELDAVTRAWRAASAAQPTLRAVLDAHLDRFPETAPMREAELRMLAQAAGLSEPGDSAEQVTKVGLALESLLLGASSKAHAGCAVRRLVLPNA</sequence>
<keyword evidence="2" id="KW-1185">Reference proteome</keyword>
<proteinExistence type="predicted"/>
<reference evidence="1 2" key="1">
    <citation type="submission" date="2021-03" db="EMBL/GenBank/DDBJ databases">
        <title>Sequencing the genomes of 1000 actinobacteria strains.</title>
        <authorList>
            <person name="Klenk H.-P."/>
        </authorList>
    </citation>
    <scope>NUCLEOTIDE SEQUENCE [LARGE SCALE GENOMIC DNA]</scope>
    <source>
        <strain evidence="1 2">DSM 45510</strain>
    </source>
</reference>
<protein>
    <submittedName>
        <fullName evidence="1">Uncharacterized protein</fullName>
    </submittedName>
</protein>
<dbReference type="Proteomes" id="UP000741013">
    <property type="component" value="Unassembled WGS sequence"/>
</dbReference>
<dbReference type="RefSeq" id="WP_209669299.1">
    <property type="nucleotide sequence ID" value="NZ_JAGGMS010000001.1"/>
</dbReference>
<dbReference type="EMBL" id="JAGGMS010000001">
    <property type="protein sequence ID" value="MBP2186311.1"/>
    <property type="molecule type" value="Genomic_DNA"/>
</dbReference>